<reference evidence="3 4" key="1">
    <citation type="submission" date="2016-10" db="EMBL/GenBank/DDBJ databases">
        <authorList>
            <person name="de Groot N.N."/>
        </authorList>
    </citation>
    <scope>NUCLEOTIDE SEQUENCE [LARGE SCALE GENOMIC DNA]</scope>
    <source>
        <strain evidence="3 4">D15d</strain>
    </source>
</reference>
<keyword evidence="4" id="KW-1185">Reference proteome</keyword>
<keyword evidence="2" id="KW-0472">Membrane</keyword>
<feature type="compositionally biased region" description="Acidic residues" evidence="1">
    <location>
        <begin position="570"/>
        <end position="594"/>
    </location>
</feature>
<sequence length="659" mass="73909">MNKFREKIRQLMTLGLVLLVAMSQVLVFKTNVLAVEPTPSDAGKMIPTATIGSEILDTLPDEASISNVNDLFWIYYYAIPVDGEDYTFEIKLGLVLNDLGDYKNYNVKFIGEIQDDFEYVNDSLKFSGAEDTDEKDYSYIMNRNDFTVNIIVNQNQSEVSFKVKARDDEIDSLAGGEKVQLLSKLNCNCAGTDKDNIPVYGPLMSDLTMNEVTLPTKKNVVVKYYKDTISDALDDDGNYKYYLGSDETTFSNKKVGSIINKNEVVTSEEYRPYGYMDIYNVSGDFTGDVFTVSDNDEDNVIYVVYTAKEWSGYQIGYYYNDNGLLKVITGKSSFGFVGEKIPFNDDLADPDNDIDKYRPDGYTGQLIIEKSEYYNGYLQSEDNGARSRVIVIYNKPQEKPEGVVVNNELGLFEFYEYYTPVEGEEYTYDITVVASPLDMDDYLSITINLNGLIGDNFDFVEGSEIIDGVSKPNTIQDGDDGFKYNLTLEGYERKISFRIKAKEECVDQLNEGGIFPLIRTNMSMYGGYYLDAPNHPVYTANALFYKSLYLIIDKKEATEDPTKEESQESGTEDETETDSENVTDPETSEGEIAADTDVVLENPASEASLENKLATNEESEALAEVAADTTTTNDSNRTLAAIILLAVSSSVMLVVRKKR</sequence>
<feature type="region of interest" description="Disordered" evidence="1">
    <location>
        <begin position="558"/>
        <end position="594"/>
    </location>
</feature>
<dbReference type="Proteomes" id="UP000236726">
    <property type="component" value="Unassembled WGS sequence"/>
</dbReference>
<dbReference type="EMBL" id="FNUL01000004">
    <property type="protein sequence ID" value="SEF58171.1"/>
    <property type="molecule type" value="Genomic_DNA"/>
</dbReference>
<evidence type="ECO:0000256" key="2">
    <source>
        <dbReference type="SAM" id="Phobius"/>
    </source>
</evidence>
<keyword evidence="2" id="KW-0812">Transmembrane</keyword>
<gene>
    <name evidence="3" type="ORF">SAMN05216537_1041</name>
</gene>
<accession>A0A1H5T7U8</accession>
<evidence type="ECO:0000256" key="1">
    <source>
        <dbReference type="SAM" id="MobiDB-lite"/>
    </source>
</evidence>
<keyword evidence="2" id="KW-1133">Transmembrane helix</keyword>
<dbReference type="RefSeq" id="WP_103952378.1">
    <property type="nucleotide sequence ID" value="NZ_FNUL01000004.1"/>
</dbReference>
<name>A0A1H5T7U8_9FIRM</name>
<evidence type="ECO:0000313" key="4">
    <source>
        <dbReference type="Proteomes" id="UP000236726"/>
    </source>
</evidence>
<proteinExistence type="predicted"/>
<feature type="transmembrane region" description="Helical" evidence="2">
    <location>
        <begin position="638"/>
        <end position="655"/>
    </location>
</feature>
<protein>
    <submittedName>
        <fullName evidence="3">Uncharacterized protein</fullName>
    </submittedName>
</protein>
<evidence type="ECO:0000313" key="3">
    <source>
        <dbReference type="EMBL" id="SEF58171.1"/>
    </source>
</evidence>
<dbReference type="AlphaFoldDB" id="A0A1H5T7U8"/>
<organism evidence="3 4">
    <name type="scientific">Lachnospira multipara</name>
    <dbReference type="NCBI Taxonomy" id="28051"/>
    <lineage>
        <taxon>Bacteria</taxon>
        <taxon>Bacillati</taxon>
        <taxon>Bacillota</taxon>
        <taxon>Clostridia</taxon>
        <taxon>Lachnospirales</taxon>
        <taxon>Lachnospiraceae</taxon>
        <taxon>Lachnospira</taxon>
    </lineage>
</organism>